<reference evidence="2" key="2">
    <citation type="submission" date="2019-03" db="EMBL/GenBank/DDBJ databases">
        <authorList>
            <person name="Yan Y.-Q."/>
            <person name="Du Z.-J."/>
        </authorList>
    </citation>
    <scope>NUCLEOTIDE SEQUENCE</scope>
    <source>
        <strain evidence="2">PP-F2FG21</strain>
    </source>
</reference>
<dbReference type="Proteomes" id="UP000583101">
    <property type="component" value="Unassembled WGS sequence"/>
</dbReference>
<evidence type="ECO:0000313" key="1">
    <source>
        <dbReference type="EMBL" id="MBB3969996.1"/>
    </source>
</evidence>
<reference evidence="2 3" key="1">
    <citation type="journal article" date="2016" name="Int. J. Syst. Evol. Microbiol.">
        <title>Proposal of Mucilaginibacter phyllosphaerae sp. nov. isolated from the phyllosphere of Galium album.</title>
        <authorList>
            <person name="Aydogan E.L."/>
            <person name="Busse H.J."/>
            <person name="Moser G."/>
            <person name="Muller C."/>
            <person name="Kampfer P."/>
            <person name="Glaeser S.P."/>
        </authorList>
    </citation>
    <scope>NUCLEOTIDE SEQUENCE [LARGE SCALE GENOMIC DNA]</scope>
    <source>
        <strain evidence="2 3">PP-F2FG21</strain>
    </source>
</reference>
<evidence type="ECO:0000313" key="4">
    <source>
        <dbReference type="Proteomes" id="UP000583101"/>
    </source>
</evidence>
<comment type="caution">
    <text evidence="2">The sequence shown here is derived from an EMBL/GenBank/DDBJ whole genome shotgun (WGS) entry which is preliminary data.</text>
</comment>
<dbReference type="OrthoDB" id="799515at2"/>
<sequence>MVTINSTLEDIMQLDFTSREMLLEILQKRQIEAKRDEVAKKAKQSLKIYTSGKLPSLSAGEVIDKLNSL</sequence>
<dbReference type="EMBL" id="SNQG01000005">
    <property type="protein sequence ID" value="TEW65365.1"/>
    <property type="molecule type" value="Genomic_DNA"/>
</dbReference>
<name>A0A4Y8ABT0_9SPHI</name>
<dbReference type="RefSeq" id="WP_134337435.1">
    <property type="nucleotide sequence ID" value="NZ_BMCZ01000005.1"/>
</dbReference>
<dbReference type="EMBL" id="JACIEG010000004">
    <property type="protein sequence ID" value="MBB3969996.1"/>
    <property type="molecule type" value="Genomic_DNA"/>
</dbReference>
<evidence type="ECO:0000313" key="3">
    <source>
        <dbReference type="Proteomes" id="UP000297248"/>
    </source>
</evidence>
<reference evidence="1 4" key="3">
    <citation type="submission" date="2020-08" db="EMBL/GenBank/DDBJ databases">
        <title>Genomic Encyclopedia of Type Strains, Phase IV (KMG-IV): sequencing the most valuable type-strain genomes for metagenomic binning, comparative biology and taxonomic classification.</title>
        <authorList>
            <person name="Goeker M."/>
        </authorList>
    </citation>
    <scope>NUCLEOTIDE SEQUENCE [LARGE SCALE GENOMIC DNA]</scope>
    <source>
        <strain evidence="1 4">DSM 100995</strain>
    </source>
</reference>
<keyword evidence="4" id="KW-1185">Reference proteome</keyword>
<proteinExistence type="predicted"/>
<dbReference type="AlphaFoldDB" id="A0A4Y8ABT0"/>
<organism evidence="2 3">
    <name type="scientific">Mucilaginibacter phyllosphaerae</name>
    <dbReference type="NCBI Taxonomy" id="1812349"/>
    <lineage>
        <taxon>Bacteria</taxon>
        <taxon>Pseudomonadati</taxon>
        <taxon>Bacteroidota</taxon>
        <taxon>Sphingobacteriia</taxon>
        <taxon>Sphingobacteriales</taxon>
        <taxon>Sphingobacteriaceae</taxon>
        <taxon>Mucilaginibacter</taxon>
    </lineage>
</organism>
<protein>
    <submittedName>
        <fullName evidence="2">Uncharacterized protein</fullName>
    </submittedName>
</protein>
<accession>A0A4Y8ABT0</accession>
<evidence type="ECO:0000313" key="2">
    <source>
        <dbReference type="EMBL" id="TEW65365.1"/>
    </source>
</evidence>
<gene>
    <name evidence="2" type="ORF">E2R65_15765</name>
    <name evidence="1" type="ORF">GGR35_002609</name>
</gene>
<dbReference type="Proteomes" id="UP000297248">
    <property type="component" value="Unassembled WGS sequence"/>
</dbReference>